<dbReference type="Pfam" id="PF14774">
    <property type="entry name" value="FAM177"/>
    <property type="match status" value="1"/>
</dbReference>
<evidence type="ECO:0000256" key="1">
    <source>
        <dbReference type="SAM" id="MobiDB-lite"/>
    </source>
</evidence>
<evidence type="ECO:0000313" key="3">
    <source>
        <dbReference type="Proteomes" id="UP000316726"/>
    </source>
</evidence>
<dbReference type="Proteomes" id="UP000316726">
    <property type="component" value="Chromosome 3"/>
</dbReference>
<proteinExistence type="predicted"/>
<dbReference type="EMBL" id="CP031036">
    <property type="protein sequence ID" value="QDZ19755.1"/>
    <property type="molecule type" value="Genomic_DNA"/>
</dbReference>
<feature type="region of interest" description="Disordered" evidence="1">
    <location>
        <begin position="1"/>
        <end position="23"/>
    </location>
</feature>
<dbReference type="InterPro" id="IPR028260">
    <property type="entry name" value="FAM177"/>
</dbReference>
<dbReference type="AlphaFoldDB" id="A0A5B8MJB2"/>
<feature type="region of interest" description="Disordered" evidence="1">
    <location>
        <begin position="68"/>
        <end position="94"/>
    </location>
</feature>
<feature type="compositionally biased region" description="Basic and acidic residues" evidence="1">
    <location>
        <begin position="1"/>
        <end position="16"/>
    </location>
</feature>
<sequence length="94" mass="11024">MREEGRETTGTAHEEASVSSESFVSKIRKACVEWWRVLDAHMADLLGFNDSKYQWAVDEYFERKAEAEEEERKEEEKLHDQVNQLEQGRSVSTE</sequence>
<evidence type="ECO:0000313" key="2">
    <source>
        <dbReference type="EMBL" id="QDZ19755.1"/>
    </source>
</evidence>
<name>A0A5B8MJB2_9CHLO</name>
<protein>
    <submittedName>
        <fullName evidence="2">Uncharacterized protein</fullName>
    </submittedName>
</protein>
<organism evidence="2 3">
    <name type="scientific">Chloropicon primus</name>
    <dbReference type="NCBI Taxonomy" id="1764295"/>
    <lineage>
        <taxon>Eukaryota</taxon>
        <taxon>Viridiplantae</taxon>
        <taxon>Chlorophyta</taxon>
        <taxon>Chloropicophyceae</taxon>
        <taxon>Chloropicales</taxon>
        <taxon>Chloropicaceae</taxon>
        <taxon>Chloropicon</taxon>
    </lineage>
</organism>
<accession>A0A5B8MJB2</accession>
<reference evidence="2 3" key="1">
    <citation type="submission" date="2018-07" db="EMBL/GenBank/DDBJ databases">
        <title>The complete nuclear genome of the prasinophyte Chloropicon primus (CCMP1205).</title>
        <authorList>
            <person name="Pombert J.-F."/>
            <person name="Otis C."/>
            <person name="Turmel M."/>
            <person name="Lemieux C."/>
        </authorList>
    </citation>
    <scope>NUCLEOTIDE SEQUENCE [LARGE SCALE GENOMIC DNA]</scope>
    <source>
        <strain evidence="2 3">CCMP1205</strain>
    </source>
</reference>
<dbReference type="OrthoDB" id="45963at2759"/>
<feature type="compositionally biased region" description="Polar residues" evidence="1">
    <location>
        <begin position="81"/>
        <end position="94"/>
    </location>
</feature>
<keyword evidence="3" id="KW-1185">Reference proteome</keyword>
<gene>
    <name evidence="2" type="ORF">A3770_03p22730</name>
</gene>